<dbReference type="GO" id="GO:0008782">
    <property type="term" value="F:adenosylhomocysteine nucleosidase activity"/>
    <property type="evidence" value="ECO:0007669"/>
    <property type="project" value="TreeGrafter"/>
</dbReference>
<reference evidence="2 3" key="1">
    <citation type="journal article" date="2016" name="Nat. Commun.">
        <title>Thousands of microbial genomes shed light on interconnected biogeochemical processes in an aquifer system.</title>
        <authorList>
            <person name="Anantharaman K."/>
            <person name="Brown C.T."/>
            <person name="Hug L.A."/>
            <person name="Sharon I."/>
            <person name="Castelle C.J."/>
            <person name="Probst A.J."/>
            <person name="Thomas B.C."/>
            <person name="Singh A."/>
            <person name="Wilkins M.J."/>
            <person name="Karaoz U."/>
            <person name="Brodie E.L."/>
            <person name="Williams K.H."/>
            <person name="Hubbard S.S."/>
            <person name="Banfield J.F."/>
        </authorList>
    </citation>
    <scope>NUCLEOTIDE SEQUENCE [LARGE SCALE GENOMIC DNA]</scope>
</reference>
<dbReference type="SUPFAM" id="SSF53167">
    <property type="entry name" value="Purine and uridine phosphorylases"/>
    <property type="match status" value="1"/>
</dbReference>
<dbReference type="Gene3D" id="3.40.50.1580">
    <property type="entry name" value="Nucleoside phosphorylase domain"/>
    <property type="match status" value="1"/>
</dbReference>
<dbReference type="AlphaFoldDB" id="A0A1F5YFC3"/>
<dbReference type="InterPro" id="IPR000845">
    <property type="entry name" value="Nucleoside_phosphorylase_d"/>
</dbReference>
<evidence type="ECO:0000313" key="3">
    <source>
        <dbReference type="Proteomes" id="UP000176992"/>
    </source>
</evidence>
<organism evidence="2 3">
    <name type="scientific">Candidatus Glassbacteria bacterium GWA2_58_10</name>
    <dbReference type="NCBI Taxonomy" id="1817865"/>
    <lineage>
        <taxon>Bacteria</taxon>
        <taxon>Candidatus Glassiibacteriota</taxon>
    </lineage>
</organism>
<evidence type="ECO:0000313" key="2">
    <source>
        <dbReference type="EMBL" id="OGF98849.1"/>
    </source>
</evidence>
<gene>
    <name evidence="2" type="ORF">A2Z86_04120</name>
</gene>
<protein>
    <recommendedName>
        <fullName evidence="1">Nucleoside phosphorylase domain-containing protein</fullName>
    </recommendedName>
</protein>
<dbReference type="GO" id="GO:0009116">
    <property type="term" value="P:nucleoside metabolic process"/>
    <property type="evidence" value="ECO:0007669"/>
    <property type="project" value="InterPro"/>
</dbReference>
<evidence type="ECO:0000259" key="1">
    <source>
        <dbReference type="Pfam" id="PF01048"/>
    </source>
</evidence>
<feature type="domain" description="Nucleoside phosphorylase" evidence="1">
    <location>
        <begin position="29"/>
        <end position="210"/>
    </location>
</feature>
<dbReference type="GO" id="GO:0005829">
    <property type="term" value="C:cytosol"/>
    <property type="evidence" value="ECO:0007669"/>
    <property type="project" value="TreeGrafter"/>
</dbReference>
<name>A0A1F5YFC3_9BACT</name>
<dbReference type="PANTHER" id="PTHR46832:SF1">
    <property type="entry name" value="5'-METHYLTHIOADENOSINE_S-ADENOSYLHOMOCYSTEINE NUCLEOSIDASE"/>
    <property type="match status" value="1"/>
</dbReference>
<dbReference type="EMBL" id="MFIV01000058">
    <property type="protein sequence ID" value="OGF98849.1"/>
    <property type="molecule type" value="Genomic_DNA"/>
</dbReference>
<dbReference type="PANTHER" id="PTHR46832">
    <property type="entry name" value="5'-METHYLTHIOADENOSINE/S-ADENOSYLHOMOCYSTEINE NUCLEOSIDASE"/>
    <property type="match status" value="1"/>
</dbReference>
<comment type="caution">
    <text evidence="2">The sequence shown here is derived from an EMBL/GenBank/DDBJ whole genome shotgun (WGS) entry which is preliminary data.</text>
</comment>
<accession>A0A1F5YFC3</accession>
<proteinExistence type="predicted"/>
<dbReference type="Pfam" id="PF01048">
    <property type="entry name" value="PNP_UDP_1"/>
    <property type="match status" value="1"/>
</dbReference>
<dbReference type="GO" id="GO:0019284">
    <property type="term" value="P:L-methionine salvage from S-adenosylmethionine"/>
    <property type="evidence" value="ECO:0007669"/>
    <property type="project" value="TreeGrafter"/>
</dbReference>
<dbReference type="GO" id="GO:0008930">
    <property type="term" value="F:methylthioadenosine nucleosidase activity"/>
    <property type="evidence" value="ECO:0007669"/>
    <property type="project" value="TreeGrafter"/>
</dbReference>
<sequence>MRITCISALKIEISWLLGRLGKVSRTVGPIGPLWRGVFQSHEIDCLLCGAGPEKCRQRLERLDLSAGTELIIHLGICGALDPGLELGRPLLAETVKAAWAPEEAPLALYLPEHLSYAELTPELIPLRGTILTQHSRIESLRERQALRESFGADCVDQEAWEVARYCAGRNILLIVVKAVSDRSDADLAAGFPERAARAAQAAGKVVLSLLLDI</sequence>
<dbReference type="Proteomes" id="UP000176992">
    <property type="component" value="Unassembled WGS sequence"/>
</dbReference>
<dbReference type="InterPro" id="IPR035994">
    <property type="entry name" value="Nucleoside_phosphorylase_sf"/>
</dbReference>